<keyword evidence="2" id="KW-1185">Reference proteome</keyword>
<protein>
    <submittedName>
        <fullName evidence="1">Uncharacterized protein</fullName>
    </submittedName>
</protein>
<evidence type="ECO:0000313" key="1">
    <source>
        <dbReference type="EMBL" id="KAG2423704.1"/>
    </source>
</evidence>
<dbReference type="OrthoDB" id="2157239at2759"/>
<accession>A0A835VSB1</accession>
<proteinExistence type="predicted"/>
<dbReference type="AlphaFoldDB" id="A0A835VSB1"/>
<evidence type="ECO:0000313" key="2">
    <source>
        <dbReference type="Proteomes" id="UP000650467"/>
    </source>
</evidence>
<dbReference type="Proteomes" id="UP000650467">
    <property type="component" value="Unassembled WGS sequence"/>
</dbReference>
<sequence length="165" mass="17750">MKPLHHWEGSISLEGDDTLTLRGRHVRGTDSSQQGETVIRLQSGDVSDVYLGFDDVFTRCDDRSLGLTFQPLRLTLAASTVSALEPAAHGPPPSTSTSAVPCEAVVAARPPSAATAPTVPGGASGAPSNVLYLIVGFKRLWRTSANREWCARLQEWRARRQAKGQ</sequence>
<dbReference type="EMBL" id="JAEHOC010000075">
    <property type="protein sequence ID" value="KAG2423704.1"/>
    <property type="molecule type" value="Genomic_DNA"/>
</dbReference>
<name>A0A835VSB1_CHLIN</name>
<comment type="caution">
    <text evidence="1">The sequence shown here is derived from an EMBL/GenBank/DDBJ whole genome shotgun (WGS) entry which is preliminary data.</text>
</comment>
<reference evidence="1" key="1">
    <citation type="journal article" date="2020" name="bioRxiv">
        <title>Comparative genomics of Chlamydomonas.</title>
        <authorList>
            <person name="Craig R.J."/>
            <person name="Hasan A.R."/>
            <person name="Ness R.W."/>
            <person name="Keightley P.D."/>
        </authorList>
    </citation>
    <scope>NUCLEOTIDE SEQUENCE</scope>
    <source>
        <strain evidence="1">SAG 7.73</strain>
    </source>
</reference>
<gene>
    <name evidence="1" type="ORF">HXX76_015094</name>
</gene>
<organism evidence="1 2">
    <name type="scientific">Chlamydomonas incerta</name>
    <dbReference type="NCBI Taxonomy" id="51695"/>
    <lineage>
        <taxon>Eukaryota</taxon>
        <taxon>Viridiplantae</taxon>
        <taxon>Chlorophyta</taxon>
        <taxon>core chlorophytes</taxon>
        <taxon>Chlorophyceae</taxon>
        <taxon>CS clade</taxon>
        <taxon>Chlamydomonadales</taxon>
        <taxon>Chlamydomonadaceae</taxon>
        <taxon>Chlamydomonas</taxon>
    </lineage>
</organism>